<dbReference type="AlphaFoldDB" id="A0AA88CWT2"/>
<dbReference type="InterPro" id="IPR004158">
    <property type="entry name" value="DUF247_pln"/>
</dbReference>
<evidence type="ECO:0000313" key="6">
    <source>
        <dbReference type="EMBL" id="GMN32907.1"/>
    </source>
</evidence>
<evidence type="ECO:0000313" key="5">
    <source>
        <dbReference type="EMBL" id="GMN32899.1"/>
    </source>
</evidence>
<dbReference type="Proteomes" id="UP001187192">
    <property type="component" value="Unassembled WGS sequence"/>
</dbReference>
<feature type="region of interest" description="Disordered" evidence="1">
    <location>
        <begin position="1"/>
        <end position="22"/>
    </location>
</feature>
<organism evidence="6 7">
    <name type="scientific">Ficus carica</name>
    <name type="common">Common fig</name>
    <dbReference type="NCBI Taxonomy" id="3494"/>
    <lineage>
        <taxon>Eukaryota</taxon>
        <taxon>Viridiplantae</taxon>
        <taxon>Streptophyta</taxon>
        <taxon>Embryophyta</taxon>
        <taxon>Tracheophyta</taxon>
        <taxon>Spermatophyta</taxon>
        <taxon>Magnoliopsida</taxon>
        <taxon>eudicotyledons</taxon>
        <taxon>Gunneridae</taxon>
        <taxon>Pentapetalae</taxon>
        <taxon>rosids</taxon>
        <taxon>fabids</taxon>
        <taxon>Rosales</taxon>
        <taxon>Moraceae</taxon>
        <taxon>Ficeae</taxon>
        <taxon>Ficus</taxon>
    </lineage>
</organism>
<evidence type="ECO:0000313" key="3">
    <source>
        <dbReference type="EMBL" id="GMN32881.1"/>
    </source>
</evidence>
<keyword evidence="2" id="KW-0472">Membrane</keyword>
<dbReference type="PANTHER" id="PTHR31170:SF25">
    <property type="entry name" value="BNAA09G04570D PROTEIN"/>
    <property type="match status" value="1"/>
</dbReference>
<keyword evidence="2" id="KW-0812">Transmembrane</keyword>
<name>A0AA88CWT2_FICCA</name>
<sequence>MARKGNRRSNYGLREQHWRSEDNTSQIAQTKVVTFKDILGVTEEKELLEKIKEVNINISCGSSDDTIKIKKVPEIMIRNEDFKKYFTPRELSIGPIHAADPNLFKMELKLKLVAHFVERRKRSAKLLLGDVRTKIKDIKACFVNEVIESYEDEDLIWLLFLDGCSMLEFVQSYVDRRLSVFGISNGQAALIQQDLFLLENQIPLLVLEVLMDSKINWPCKDNLQNDFFQFIFASNTSNFPRDLKDFKGPVRTPCRKPVHVLDLLRYVIVIRDTTSLDCSREIILICLMTLRCCGSRALYNRYGMNRLSEQNIPEYWSKKQSFRNIQELKTAGIKFKTTQCLKEVSFHSRFFSTGQLKLPTFVVDNSTPHVLLNLVTYEMCLPNNHANKYGYDPNRNINDSWVMSYVNLLDLLIDNEQDVKDLRAVDVLRNCLSSDIEAANMINSIGSYCFAPPKDTYEHIKYKIERHYRRRFAIWMAQVCHSHFSIPWTILALLAATAVLALTVVQTYYTVNPKQ</sequence>
<accession>A0AA88CWT2</accession>
<dbReference type="EMBL" id="BTGU01007459">
    <property type="protein sequence ID" value="GMN32899.1"/>
    <property type="molecule type" value="Genomic_DNA"/>
</dbReference>
<evidence type="ECO:0000313" key="4">
    <source>
        <dbReference type="EMBL" id="GMN32891.1"/>
    </source>
</evidence>
<gene>
    <name evidence="3" type="ORF">TIFTF001_049813</name>
    <name evidence="4" type="ORF">TIFTF001_049815</name>
    <name evidence="5" type="ORF">TIFTF001_049816</name>
    <name evidence="6" type="ORF">TIFTF001_049818</name>
</gene>
<feature type="transmembrane region" description="Helical" evidence="2">
    <location>
        <begin position="488"/>
        <end position="511"/>
    </location>
</feature>
<evidence type="ECO:0000256" key="1">
    <source>
        <dbReference type="SAM" id="MobiDB-lite"/>
    </source>
</evidence>
<dbReference type="EMBL" id="BTGU01007457">
    <property type="protein sequence ID" value="GMN32881.1"/>
    <property type="molecule type" value="Genomic_DNA"/>
</dbReference>
<dbReference type="EMBL" id="BTGU01007458">
    <property type="protein sequence ID" value="GMN32891.1"/>
    <property type="molecule type" value="Genomic_DNA"/>
</dbReference>
<proteinExistence type="predicted"/>
<protein>
    <submittedName>
        <fullName evidence="6">Uncharacterized protein</fullName>
    </submittedName>
</protein>
<evidence type="ECO:0000256" key="2">
    <source>
        <dbReference type="SAM" id="Phobius"/>
    </source>
</evidence>
<dbReference type="EMBL" id="BTGU01007460">
    <property type="protein sequence ID" value="GMN32907.1"/>
    <property type="molecule type" value="Genomic_DNA"/>
</dbReference>
<comment type="caution">
    <text evidence="6">The sequence shown here is derived from an EMBL/GenBank/DDBJ whole genome shotgun (WGS) entry which is preliminary data.</text>
</comment>
<reference evidence="6" key="1">
    <citation type="submission" date="2023-07" db="EMBL/GenBank/DDBJ databases">
        <title>draft genome sequence of fig (Ficus carica).</title>
        <authorList>
            <person name="Takahashi T."/>
            <person name="Nishimura K."/>
        </authorList>
    </citation>
    <scope>NUCLEOTIDE SEQUENCE</scope>
</reference>
<dbReference type="PANTHER" id="PTHR31170">
    <property type="entry name" value="BNAC04G53230D PROTEIN"/>
    <property type="match status" value="1"/>
</dbReference>
<dbReference type="Pfam" id="PF03140">
    <property type="entry name" value="DUF247"/>
    <property type="match status" value="1"/>
</dbReference>
<evidence type="ECO:0000313" key="7">
    <source>
        <dbReference type="Proteomes" id="UP001187192"/>
    </source>
</evidence>
<keyword evidence="7" id="KW-1185">Reference proteome</keyword>
<keyword evidence="2" id="KW-1133">Transmembrane helix</keyword>